<evidence type="ECO:0000256" key="1">
    <source>
        <dbReference type="SAM" id="MobiDB-lite"/>
    </source>
</evidence>
<gene>
    <name evidence="2" type="ORF">C3I27_03515</name>
</gene>
<protein>
    <recommendedName>
        <fullName evidence="4">Phage portal protein</fullName>
    </recommendedName>
</protein>
<evidence type="ECO:0008006" key="4">
    <source>
        <dbReference type="Google" id="ProtNLM"/>
    </source>
</evidence>
<name>A0AAX1Z4R8_CAMJU</name>
<comment type="caution">
    <text evidence="2">The sequence shown here is derived from an EMBL/GenBank/DDBJ whole genome shotgun (WGS) entry which is preliminary data.</text>
</comment>
<evidence type="ECO:0000313" key="2">
    <source>
        <dbReference type="EMBL" id="RTI48495.1"/>
    </source>
</evidence>
<dbReference type="AlphaFoldDB" id="A0AAX1Z4R8"/>
<proteinExistence type="predicted"/>
<dbReference type="Proteomes" id="UP000287197">
    <property type="component" value="Unassembled WGS sequence"/>
</dbReference>
<organism evidence="2 3">
    <name type="scientific">Campylobacter jejuni</name>
    <dbReference type="NCBI Taxonomy" id="197"/>
    <lineage>
        <taxon>Bacteria</taxon>
        <taxon>Pseudomonadati</taxon>
        <taxon>Campylobacterota</taxon>
        <taxon>Epsilonproteobacteria</taxon>
        <taxon>Campylobacterales</taxon>
        <taxon>Campylobacteraceae</taxon>
        <taxon>Campylobacter</taxon>
    </lineage>
</organism>
<reference evidence="2" key="1">
    <citation type="submission" date="2018-01" db="EMBL/GenBank/DDBJ databases">
        <authorList>
            <person name="Kovanen S."/>
            <person name="Nieminen T."/>
            <person name="Pohja-Mykra M."/>
            <person name="Raunio-Saarnisto M."/>
            <person name="Sauvala M."/>
            <person name="Fredriksson-Ahomaa M."/>
            <person name="Hanninen M.-L."/>
            <person name="Kivisto R."/>
        </authorList>
    </citation>
    <scope>NUCLEOTIDE SEQUENCE</scope>
    <source>
        <strain evidence="2">SO-26</strain>
    </source>
</reference>
<feature type="compositionally biased region" description="Acidic residues" evidence="1">
    <location>
        <begin position="509"/>
        <end position="520"/>
    </location>
</feature>
<feature type="region of interest" description="Disordered" evidence="1">
    <location>
        <begin position="509"/>
        <end position="565"/>
    </location>
</feature>
<accession>A0AAX1Z4R8</accession>
<reference evidence="2" key="2">
    <citation type="journal article" date="2019" name="Appl. Environ. Microbiol.">
        <title>Population genetics and characterization of Campylobacter jejuni isolates in western jackdaws and game birds in Finland.</title>
        <authorList>
            <person name="Kovanen S."/>
            <person name="Rossi M."/>
            <person name="Pohja-Mykra M."/>
            <person name="Nieminen T."/>
            <person name="Raunio-Saarnisto M."/>
            <person name="Sauvala M."/>
            <person name="Fredriksson-Ahomaa M."/>
            <person name="Hanninen M.L."/>
            <person name="Kivisto R."/>
        </authorList>
    </citation>
    <scope>NUCLEOTIDE SEQUENCE</scope>
    <source>
        <strain evidence="2">SO-26</strain>
    </source>
</reference>
<feature type="compositionally biased region" description="Acidic residues" evidence="1">
    <location>
        <begin position="555"/>
        <end position="565"/>
    </location>
</feature>
<sequence>MAKNVFSRMFEGGMGVVYRYMPNLKAYKGKTEINGTVRETGLVEVNPTLDDPFYQYMTAQAKNTLPVEARDKANNYIPVSKALIQSVSSVSNSKREYIKKIDGIKNYSLAESIVTAIASDVFEKHNDKSLNPRFFSARVDSPLITDEVVNSFLDKFNLEVFLRDYIFELLWYGEYTFKVDWENLELDDFDGNKECLSCFSRGRFKYVIRNQKTNKGVEQLAYSTGNYVSFRLFSSSQSSTFEDSTGANIFIRLSRGIFSDSAIALLETLRLLETLIPITEINSISSKSQFYLRMEMGTDVRTAYDRARTYELMLKGLMGSTSLPSDLTSLLEQMTQVKVIPTFAGQGDLEQQTIEKPPKIDLTYINDLRGQLANLCKVSRKFVIPDAENGNDADYLKLLGSIRKTLANSVKHMTYNYIKYFLGVDITYDQIHIDTPKIQGLDELDTIEYSNMFTTTMSDITKMIDDISNTIQSAKDNNQCVDMNSLVEFFNAKTRPIYGVDLFKVPVDEEEETQPEDSYDDPNSSNIDNLGDDDNDDSEEGTEPPEGVNPGDGDTQPEVDDGLLK</sequence>
<evidence type="ECO:0000313" key="3">
    <source>
        <dbReference type="Proteomes" id="UP000287197"/>
    </source>
</evidence>
<feature type="compositionally biased region" description="Acidic residues" evidence="1">
    <location>
        <begin position="530"/>
        <end position="543"/>
    </location>
</feature>
<dbReference type="EMBL" id="PQZD01000003">
    <property type="protein sequence ID" value="RTI48495.1"/>
    <property type="molecule type" value="Genomic_DNA"/>
</dbReference>